<evidence type="ECO:0000313" key="4">
    <source>
        <dbReference type="EMBL" id="KAF7640086.1"/>
    </source>
</evidence>
<dbReference type="Pfam" id="PF00249">
    <property type="entry name" value="Myb_DNA-binding"/>
    <property type="match status" value="1"/>
</dbReference>
<dbReference type="AlphaFoldDB" id="A0A8T0A454"/>
<organism evidence="4 5">
    <name type="scientific">Meloidogyne graminicola</name>
    <dbReference type="NCBI Taxonomy" id="189291"/>
    <lineage>
        <taxon>Eukaryota</taxon>
        <taxon>Metazoa</taxon>
        <taxon>Ecdysozoa</taxon>
        <taxon>Nematoda</taxon>
        <taxon>Chromadorea</taxon>
        <taxon>Rhabditida</taxon>
        <taxon>Tylenchina</taxon>
        <taxon>Tylenchomorpha</taxon>
        <taxon>Tylenchoidea</taxon>
        <taxon>Meloidogynidae</taxon>
        <taxon>Meloidogyninae</taxon>
        <taxon>Meloidogyne</taxon>
    </lineage>
</organism>
<dbReference type="PROSITE" id="PS51294">
    <property type="entry name" value="HTH_MYB"/>
    <property type="match status" value="1"/>
</dbReference>
<keyword evidence="5" id="KW-1185">Reference proteome</keyword>
<comment type="subcellular location">
    <subcellularLocation>
        <location evidence="1">Nucleus</location>
    </subcellularLocation>
</comment>
<evidence type="ECO:0000259" key="2">
    <source>
        <dbReference type="PROSITE" id="PS50090"/>
    </source>
</evidence>
<sequence>MKRKRNKDDDDKGNFLQEEIVKLQEAYKFVERREITVKNVDDLKQLGGIYSSQMLNYSKKSVPLPYLDESEEESNKRSKRPKLLKLPSDGSIFNDGIPFHHFALTQLKERHLLRLKANVENWHSFATAHQIPEDEAPFYVSAATATETPEGRKERIEFTNKTLLRPWLCSKLLNRTVHQVFRRCYHIFRVSRLETEDLRKWTTDDDKKLLELYKEHGNSWEYIGNELMHPRYVCYLRYHKLIGKDIEENGDYLADRLPRNPILIAIIPKYQHFDQNINWEDEEINLPNRSATEIKGKWEELKNEFCAIKERTQAESIKEILKEVILEDTCLLSKAKVKKIGKLVDYGSPMELSELILLLNDFLDKNQIDKIRNVDANQIKERYLFFIWKK</sequence>
<feature type="domain" description="HTH myb-type" evidence="3">
    <location>
        <begin position="199"/>
        <end position="246"/>
    </location>
</feature>
<dbReference type="OrthoDB" id="5855735at2759"/>
<protein>
    <recommendedName>
        <fullName evidence="6">Myb-like domain-containing protein</fullName>
    </recommendedName>
</protein>
<evidence type="ECO:0000313" key="5">
    <source>
        <dbReference type="Proteomes" id="UP000605970"/>
    </source>
</evidence>
<accession>A0A8T0A454</accession>
<evidence type="ECO:0000259" key="3">
    <source>
        <dbReference type="PROSITE" id="PS51294"/>
    </source>
</evidence>
<gene>
    <name evidence="4" type="ORF">Mgra_00000530</name>
</gene>
<dbReference type="InterPro" id="IPR009057">
    <property type="entry name" value="Homeodomain-like_sf"/>
</dbReference>
<evidence type="ECO:0000256" key="1">
    <source>
        <dbReference type="ARBA" id="ARBA00004123"/>
    </source>
</evidence>
<comment type="caution">
    <text evidence="4">The sequence shown here is derived from an EMBL/GenBank/DDBJ whole genome shotgun (WGS) entry which is preliminary data.</text>
</comment>
<dbReference type="InterPro" id="IPR017930">
    <property type="entry name" value="Myb_dom"/>
</dbReference>
<dbReference type="SUPFAM" id="SSF46689">
    <property type="entry name" value="Homeodomain-like"/>
    <property type="match status" value="1"/>
</dbReference>
<dbReference type="InterPro" id="IPR001005">
    <property type="entry name" value="SANT/Myb"/>
</dbReference>
<name>A0A8T0A454_9BILA</name>
<dbReference type="Proteomes" id="UP000605970">
    <property type="component" value="Unassembled WGS sequence"/>
</dbReference>
<evidence type="ECO:0008006" key="6">
    <source>
        <dbReference type="Google" id="ProtNLM"/>
    </source>
</evidence>
<dbReference type="Gene3D" id="1.10.10.60">
    <property type="entry name" value="Homeodomain-like"/>
    <property type="match status" value="1"/>
</dbReference>
<dbReference type="SMART" id="SM00717">
    <property type="entry name" value="SANT"/>
    <property type="match status" value="1"/>
</dbReference>
<dbReference type="GO" id="GO:0005634">
    <property type="term" value="C:nucleus"/>
    <property type="evidence" value="ECO:0007669"/>
    <property type="project" value="UniProtKB-SubCell"/>
</dbReference>
<dbReference type="EMBL" id="JABEBT010000002">
    <property type="protein sequence ID" value="KAF7640086.1"/>
    <property type="molecule type" value="Genomic_DNA"/>
</dbReference>
<dbReference type="PROSITE" id="PS50090">
    <property type="entry name" value="MYB_LIKE"/>
    <property type="match status" value="1"/>
</dbReference>
<reference evidence="4" key="1">
    <citation type="journal article" date="2020" name="Ecol. Evol.">
        <title>Genome structure and content of the rice root-knot nematode (Meloidogyne graminicola).</title>
        <authorList>
            <person name="Phan N.T."/>
            <person name="Danchin E.G.J."/>
            <person name="Klopp C."/>
            <person name="Perfus-Barbeoch L."/>
            <person name="Kozlowski D.K."/>
            <person name="Koutsovoulos G.D."/>
            <person name="Lopez-Roques C."/>
            <person name="Bouchez O."/>
            <person name="Zahm M."/>
            <person name="Besnard G."/>
            <person name="Bellafiore S."/>
        </authorList>
    </citation>
    <scope>NUCLEOTIDE SEQUENCE</scope>
    <source>
        <strain evidence="4">VN-18</strain>
    </source>
</reference>
<feature type="domain" description="Myb-like" evidence="2">
    <location>
        <begin position="200"/>
        <end position="242"/>
    </location>
</feature>
<proteinExistence type="predicted"/>